<name>A0A3G9CP31_ADE04</name>
<evidence type="ECO:0000313" key="2">
    <source>
        <dbReference type="EMBL" id="BAU59130.1"/>
    </source>
</evidence>
<evidence type="ECO:0000313" key="5">
    <source>
        <dbReference type="Proteomes" id="UP000320622"/>
    </source>
</evidence>
<proteinExistence type="predicted"/>
<dbReference type="Proteomes" id="UP000318460">
    <property type="component" value="Genome"/>
</dbReference>
<dbReference type="Proteomes" id="UP000320622">
    <property type="component" value="Segment"/>
</dbReference>
<evidence type="ECO:0000313" key="3">
    <source>
        <dbReference type="EMBL" id="BAU59249.1"/>
    </source>
</evidence>
<sequence length="265" mass="28490">MRIIIRKRDRAVVAHQAPQQSLSAPLRQAATQGVRVQGLPAHDANGPEHQSPGTAGAAADADLTQVGAVRAAQHHQVVQQSIVQRAPAKTHLWNYAAHMSIVPDPDVNQVASPPEHTAHVHDLLGHVQVHHLPVPHHPLVEHAALDNSAEPDGKYRPARHAAQGPRVLAMAVDHPPLATVDQLGTKQVYVGTAQAHAHACLQHSQFLGGQDHIPGHRELLQDSEPGRTGQSSHGTYIVHGQGIAIRQHRMILHQRSAALGLLTAR</sequence>
<accession>A0A3G9CP31</accession>
<evidence type="ECO:0000256" key="1">
    <source>
        <dbReference type="SAM" id="MobiDB-lite"/>
    </source>
</evidence>
<protein>
    <submittedName>
        <fullName evidence="2">27 kDa protein</fullName>
    </submittedName>
</protein>
<reference evidence="4 5" key="1">
    <citation type="submission" date="2015-04" db="EMBL/GenBank/DDBJ databases">
        <title>Genetic analysis of human adenovirus type 4 strains circulating worldwide since 1953 identifies two major phylogroups evolving at different rates from their most recent common ancestor.</title>
        <authorList>
            <person name="Gonzalez G."/>
            <person name="Bair C.R."/>
            <person name="Lamson D.M."/>
            <person name="Watanabe H."/>
            <person name="Panto L."/>
            <person name="Carr M.J."/>
            <person name="Kajon A.E."/>
        </authorList>
    </citation>
    <scope>NUCLEOTIDE SEQUENCE [LARGE SCALE GENOMIC DNA]</scope>
    <source>
        <strain evidence="2 5">NHRC_90255</strain>
        <strain evidence="3 4">NHRC_90870</strain>
    </source>
</reference>
<organism evidence="2 5">
    <name type="scientific">Human adenovirus 4p</name>
    <dbReference type="NCBI Taxonomy" id="1643781"/>
    <lineage>
        <taxon>Viruses</taxon>
        <taxon>Varidnaviria</taxon>
        <taxon>Bamfordvirae</taxon>
        <taxon>Preplasmiviricota</taxon>
        <taxon>Polisuviricotina</taxon>
        <taxon>Pharingeaviricetes</taxon>
        <taxon>Rowavirales</taxon>
        <taxon>Adenoviridae</taxon>
        <taxon>Mastadenovirus</taxon>
        <taxon>Mastadenovirus exoticum</taxon>
        <taxon>Human mastadenovirus E</taxon>
    </lineage>
</organism>
<evidence type="ECO:0000313" key="4">
    <source>
        <dbReference type="Proteomes" id="UP000318460"/>
    </source>
</evidence>
<gene>
    <name evidence="2" type="primary">E4</name>
</gene>
<dbReference type="EMBL" id="AP014852">
    <property type="protein sequence ID" value="BAU59130.1"/>
    <property type="molecule type" value="Genomic_DNA"/>
</dbReference>
<dbReference type="EMBL" id="AP014853">
    <property type="protein sequence ID" value="BAU59249.1"/>
    <property type="molecule type" value="Genomic_DNA"/>
</dbReference>
<feature type="region of interest" description="Disordered" evidence="1">
    <location>
        <begin position="39"/>
        <end position="58"/>
    </location>
</feature>